<accession>A0A4V1G5B0</accession>
<dbReference type="RefSeq" id="WP_022505173.1">
    <property type="nucleotide sequence ID" value="NZ_CP039381.1"/>
</dbReference>
<feature type="binding site" evidence="4">
    <location>
        <position position="98"/>
    </location>
    <ligand>
        <name>D-ribulose 5-phosphate</name>
        <dbReference type="ChEBI" id="CHEBI:58121"/>
    </ligand>
</feature>
<dbReference type="Proteomes" id="UP000301475">
    <property type="component" value="Chromosome"/>
</dbReference>
<sequence length="150" mass="16479">MIAIGCDHGGLDIKNAVIEYLKKNGIEYKDYGCYTSESVDYPKYAYKVATAVANKEAELGILCCGTGIGISIAANKVKGIRAAVVSNEFCAEMTRRHNDANILCMGGRVINEEQAVKFADIFLNTPFEGDRHNRRLDMVSAIENGTYEDK</sequence>
<dbReference type="InterPro" id="IPR004785">
    <property type="entry name" value="RpiB"/>
</dbReference>
<dbReference type="NCBIfam" id="TIGR00689">
    <property type="entry name" value="rpiB_lacA_lacB"/>
    <property type="match status" value="1"/>
</dbReference>
<dbReference type="SUPFAM" id="SSF89623">
    <property type="entry name" value="Ribose/Galactose isomerase RpiB/AlsB"/>
    <property type="match status" value="1"/>
</dbReference>
<dbReference type="GO" id="GO:0019316">
    <property type="term" value="P:D-allose catabolic process"/>
    <property type="evidence" value="ECO:0007669"/>
    <property type="project" value="TreeGrafter"/>
</dbReference>
<dbReference type="NCBIfam" id="TIGR01120">
    <property type="entry name" value="rpiB"/>
    <property type="match status" value="1"/>
</dbReference>
<keyword evidence="6" id="KW-1185">Reference proteome</keyword>
<name>A0A4V1G5B0_9FIRM</name>
<dbReference type="AlphaFoldDB" id="A0A4V1G5B0"/>
<evidence type="ECO:0000256" key="4">
    <source>
        <dbReference type="PIRSR" id="PIRSR005384-2"/>
    </source>
</evidence>
<dbReference type="EC" id="5.3.1.6" evidence="5"/>
<keyword evidence="2 5" id="KW-0413">Isomerase</keyword>
<feature type="binding site" evidence="4">
    <location>
        <begin position="65"/>
        <end position="69"/>
    </location>
    <ligand>
        <name>D-ribulose 5-phosphate</name>
        <dbReference type="ChEBI" id="CHEBI:58121"/>
    </ligand>
</feature>
<dbReference type="PANTHER" id="PTHR30345:SF0">
    <property type="entry name" value="DNA DAMAGE-REPAIR_TOLERATION PROTEIN DRT102"/>
    <property type="match status" value="1"/>
</dbReference>
<proteinExistence type="inferred from homology"/>
<dbReference type="PIRSF" id="PIRSF005384">
    <property type="entry name" value="RpiB_LacA_B"/>
    <property type="match status" value="1"/>
</dbReference>
<evidence type="ECO:0000256" key="3">
    <source>
        <dbReference type="PIRSR" id="PIRSR005384-1"/>
    </source>
</evidence>
<evidence type="ECO:0000313" key="6">
    <source>
        <dbReference type="Proteomes" id="UP000301475"/>
    </source>
</evidence>
<comment type="similarity">
    <text evidence="1">Belongs to the LacAB/RpiB family.</text>
</comment>
<protein>
    <submittedName>
        <fullName evidence="5">Ribose 5-phosphate isomerase B</fullName>
        <ecNumber evidence="5">5.3.1.6</ecNumber>
    </submittedName>
</protein>
<evidence type="ECO:0000256" key="2">
    <source>
        <dbReference type="ARBA" id="ARBA00023235"/>
    </source>
</evidence>
<feature type="binding site" evidence="4">
    <location>
        <position position="108"/>
    </location>
    <ligand>
        <name>D-ribulose 5-phosphate</name>
        <dbReference type="ChEBI" id="CHEBI:58121"/>
    </ligand>
</feature>
<feature type="binding site" evidence="4">
    <location>
        <begin position="7"/>
        <end position="8"/>
    </location>
    <ligand>
        <name>D-ribulose 5-phosphate</name>
        <dbReference type="ChEBI" id="CHEBI:58121"/>
    </ligand>
</feature>
<dbReference type="InterPro" id="IPR036569">
    <property type="entry name" value="RpiB_LacA_LacB_sf"/>
</dbReference>
<dbReference type="KEGG" id="ruj:E5Z56_09590"/>
<evidence type="ECO:0000313" key="5">
    <source>
        <dbReference type="EMBL" id="QCT07593.1"/>
    </source>
</evidence>
<feature type="binding site" evidence="4">
    <location>
        <position position="131"/>
    </location>
    <ligand>
        <name>D-ribulose 5-phosphate</name>
        <dbReference type="ChEBI" id="CHEBI:58121"/>
    </ligand>
</feature>
<evidence type="ECO:0000256" key="1">
    <source>
        <dbReference type="ARBA" id="ARBA00008754"/>
    </source>
</evidence>
<reference evidence="5 6" key="1">
    <citation type="submission" date="2019-04" db="EMBL/GenBank/DDBJ databases">
        <authorList>
            <person name="Embree M."/>
            <person name="Gaffney J.R."/>
        </authorList>
    </citation>
    <scope>NUCLEOTIDE SEQUENCE [LARGE SCALE GENOMIC DNA]</scope>
    <source>
        <strain evidence="5 6">JE7A12</strain>
    </source>
</reference>
<dbReference type="Gene3D" id="3.40.1400.10">
    <property type="entry name" value="Sugar-phosphate isomerase, RpiB/LacA/LacB"/>
    <property type="match status" value="1"/>
</dbReference>
<dbReference type="GO" id="GO:0004751">
    <property type="term" value="F:ribose-5-phosphate isomerase activity"/>
    <property type="evidence" value="ECO:0007669"/>
    <property type="project" value="UniProtKB-EC"/>
</dbReference>
<feature type="active site" description="Proton acceptor" evidence="3">
    <location>
        <position position="64"/>
    </location>
</feature>
<dbReference type="PANTHER" id="PTHR30345">
    <property type="entry name" value="RIBOSE-5-PHOSPHATE ISOMERASE B"/>
    <property type="match status" value="1"/>
</dbReference>
<feature type="binding site" evidence="4">
    <location>
        <position position="135"/>
    </location>
    <ligand>
        <name>D-ribulose 5-phosphate</name>
        <dbReference type="ChEBI" id="CHEBI:58121"/>
    </ligand>
</feature>
<dbReference type="InterPro" id="IPR003500">
    <property type="entry name" value="RpiB_LacA_LacB"/>
</dbReference>
<gene>
    <name evidence="5" type="primary">rpiB</name>
    <name evidence="5" type="ORF">E5Z56_09590</name>
</gene>
<dbReference type="NCBIfam" id="NF004051">
    <property type="entry name" value="PRK05571.1"/>
    <property type="match status" value="1"/>
</dbReference>
<dbReference type="GO" id="GO:0009052">
    <property type="term" value="P:pentose-phosphate shunt, non-oxidative branch"/>
    <property type="evidence" value="ECO:0007669"/>
    <property type="project" value="TreeGrafter"/>
</dbReference>
<dbReference type="OrthoDB" id="1778624at2"/>
<organism evidence="5 6">
    <name type="scientific">Ruminococcus bovis</name>
    <dbReference type="NCBI Taxonomy" id="2564099"/>
    <lineage>
        <taxon>Bacteria</taxon>
        <taxon>Bacillati</taxon>
        <taxon>Bacillota</taxon>
        <taxon>Clostridia</taxon>
        <taxon>Eubacteriales</taxon>
        <taxon>Oscillospiraceae</taxon>
        <taxon>Ruminococcus</taxon>
    </lineage>
</organism>
<dbReference type="EMBL" id="CP039381">
    <property type="protein sequence ID" value="QCT07593.1"/>
    <property type="molecule type" value="Genomic_DNA"/>
</dbReference>
<feature type="active site" description="Proton donor" evidence="3">
    <location>
        <position position="97"/>
    </location>
</feature>
<dbReference type="Pfam" id="PF02502">
    <property type="entry name" value="LacAB_rpiB"/>
    <property type="match status" value="1"/>
</dbReference>